<dbReference type="Proteomes" id="UP000178870">
    <property type="component" value="Unassembled WGS sequence"/>
</dbReference>
<proteinExistence type="predicted"/>
<protein>
    <submittedName>
        <fullName evidence="1">Uncharacterized protein</fullName>
    </submittedName>
</protein>
<organism evidence="1 2">
    <name type="scientific">Candidatus Woesebacteria bacterium RIFCSPHIGHO2_01_FULL_44_21</name>
    <dbReference type="NCBI Taxonomy" id="1802503"/>
    <lineage>
        <taxon>Bacteria</taxon>
        <taxon>Candidatus Woeseibacteriota</taxon>
    </lineage>
</organism>
<dbReference type="AlphaFoldDB" id="A0A1F7Z1S3"/>
<sequence length="69" mass="7319">MIGVRGFVTVKTIRLLTVLAHTAQVVAPVGAPQQRLLVRAVPGQVEAVVQAQLLGAILLTQVQLPIQQT</sequence>
<accession>A0A1F7Z1S3</accession>
<evidence type="ECO:0000313" key="1">
    <source>
        <dbReference type="EMBL" id="OGM32665.1"/>
    </source>
</evidence>
<dbReference type="EMBL" id="MGGP01000013">
    <property type="protein sequence ID" value="OGM32665.1"/>
    <property type="molecule type" value="Genomic_DNA"/>
</dbReference>
<evidence type="ECO:0000313" key="2">
    <source>
        <dbReference type="Proteomes" id="UP000178870"/>
    </source>
</evidence>
<reference evidence="1 2" key="1">
    <citation type="journal article" date="2016" name="Nat. Commun.">
        <title>Thousands of microbial genomes shed light on interconnected biogeochemical processes in an aquifer system.</title>
        <authorList>
            <person name="Anantharaman K."/>
            <person name="Brown C.T."/>
            <person name="Hug L.A."/>
            <person name="Sharon I."/>
            <person name="Castelle C.J."/>
            <person name="Probst A.J."/>
            <person name="Thomas B.C."/>
            <person name="Singh A."/>
            <person name="Wilkins M.J."/>
            <person name="Karaoz U."/>
            <person name="Brodie E.L."/>
            <person name="Williams K.H."/>
            <person name="Hubbard S.S."/>
            <person name="Banfield J.F."/>
        </authorList>
    </citation>
    <scope>NUCLEOTIDE SEQUENCE [LARGE SCALE GENOMIC DNA]</scope>
</reference>
<gene>
    <name evidence="1" type="ORF">A2803_01235</name>
</gene>
<comment type="caution">
    <text evidence="1">The sequence shown here is derived from an EMBL/GenBank/DDBJ whole genome shotgun (WGS) entry which is preliminary data.</text>
</comment>
<name>A0A1F7Z1S3_9BACT</name>